<dbReference type="GO" id="GO:0016614">
    <property type="term" value="F:oxidoreductase activity, acting on CH-OH group of donors"/>
    <property type="evidence" value="ECO:0007669"/>
    <property type="project" value="InterPro"/>
</dbReference>
<dbReference type="InterPro" id="IPR012132">
    <property type="entry name" value="GMC_OxRdtase"/>
</dbReference>
<dbReference type="SUPFAM" id="SSF51905">
    <property type="entry name" value="FAD/NAD(P)-binding domain"/>
    <property type="match status" value="1"/>
</dbReference>
<proteinExistence type="inferred from homology"/>
<feature type="domain" description="Glucose-methanol-choline oxidoreductase N-terminal" evidence="3">
    <location>
        <begin position="282"/>
        <end position="296"/>
    </location>
</feature>
<dbReference type="OrthoDB" id="269227at2759"/>
<dbReference type="EMBL" id="ML995494">
    <property type="protein sequence ID" value="KAF2139198.1"/>
    <property type="molecule type" value="Genomic_DNA"/>
</dbReference>
<gene>
    <name evidence="4" type="ORF">K452DRAFT_255371</name>
</gene>
<evidence type="ECO:0000256" key="2">
    <source>
        <dbReference type="PIRSR" id="PIRSR000137-2"/>
    </source>
</evidence>
<dbReference type="PANTHER" id="PTHR11552:SF210">
    <property type="entry name" value="GLUCOSE-METHANOL-CHOLINE OXIDOREDUCTASE N-TERMINAL DOMAIN-CONTAINING PROTEIN-RELATED"/>
    <property type="match status" value="1"/>
</dbReference>
<dbReference type="Pfam" id="PF00732">
    <property type="entry name" value="GMC_oxred_N"/>
    <property type="match status" value="1"/>
</dbReference>
<dbReference type="AlphaFoldDB" id="A0A6A6B6C8"/>
<keyword evidence="2" id="KW-0274">FAD</keyword>
<protein>
    <submittedName>
        <fullName evidence="4">GMC oxidoreductase</fullName>
    </submittedName>
</protein>
<sequence>MSSVNTSSTDSLDESYDYVIVGGGTSGLVVASRLTEDPRVRVVVFEAGANRLDDQRITIPGLAPSIYNDPDFDWGFLSVPQESLDGRVIGHSMGRTLGGSSAINLGMLVYPGKVTFDAWEKLGNPGWDWDSFAPYLRKFHTYHAPSDKVKTQLGIEVKEQLQGGDGPIHATFGTDYMAYHEAWTPAFKAHNYELTGDPIEGLAIGPFAAGGTIDPATKTRSHAGSAYYNEEVAKRPNLRVVTEALVEKVVMEGESATEVLITGKDGVQRKVKASREIILAAGAMKSPQILELSGIGNPEILEPKRIKVLIENSGVGENYQDHALCPLSWEVADGQPSGDMVRIPEVAAAAMEAYQTAKAGPLGQVSFLSAYMPVVDMSEEDTRQLLKQYLPKSSRREELLKEMLLMPREASGQYSFVPLQLASKAGPLAKGIFGMPEDGNYVSIIVVLNHPFSRGSVHINSTNPTDLPTVDSGYYRNGIDMEITARHLLWVEKLMATDPMAPLLKKGGRCIHNDKPVADLEEAKRVAKETVISNYHSCGTCAMMPKEEGGVVNEKLIVHGTRNLRIVDASVFPLIPRGNIQSSVYAVAEKAADMIRKDNA</sequence>
<dbReference type="InterPro" id="IPR007867">
    <property type="entry name" value="GMC_OxRtase_C"/>
</dbReference>
<name>A0A6A6B6C8_9PEZI</name>
<dbReference type="Gene3D" id="3.30.560.10">
    <property type="entry name" value="Glucose Oxidase, domain 3"/>
    <property type="match status" value="1"/>
</dbReference>
<reference evidence="4" key="1">
    <citation type="journal article" date="2020" name="Stud. Mycol.">
        <title>101 Dothideomycetes genomes: a test case for predicting lifestyles and emergence of pathogens.</title>
        <authorList>
            <person name="Haridas S."/>
            <person name="Albert R."/>
            <person name="Binder M."/>
            <person name="Bloem J."/>
            <person name="Labutti K."/>
            <person name="Salamov A."/>
            <person name="Andreopoulos B."/>
            <person name="Baker S."/>
            <person name="Barry K."/>
            <person name="Bills G."/>
            <person name="Bluhm B."/>
            <person name="Cannon C."/>
            <person name="Castanera R."/>
            <person name="Culley D."/>
            <person name="Daum C."/>
            <person name="Ezra D."/>
            <person name="Gonzalez J."/>
            <person name="Henrissat B."/>
            <person name="Kuo A."/>
            <person name="Liang C."/>
            <person name="Lipzen A."/>
            <person name="Lutzoni F."/>
            <person name="Magnuson J."/>
            <person name="Mondo S."/>
            <person name="Nolan M."/>
            <person name="Ohm R."/>
            <person name="Pangilinan J."/>
            <person name="Park H.-J."/>
            <person name="Ramirez L."/>
            <person name="Alfaro M."/>
            <person name="Sun H."/>
            <person name="Tritt A."/>
            <person name="Yoshinaga Y."/>
            <person name="Zwiers L.-H."/>
            <person name="Turgeon B."/>
            <person name="Goodwin S."/>
            <person name="Spatafora J."/>
            <person name="Crous P."/>
            <person name="Grigoriev I."/>
        </authorList>
    </citation>
    <scope>NUCLEOTIDE SEQUENCE</scope>
    <source>
        <strain evidence="4">CBS 121167</strain>
    </source>
</reference>
<dbReference type="PANTHER" id="PTHR11552">
    <property type="entry name" value="GLUCOSE-METHANOL-CHOLINE GMC OXIDOREDUCTASE"/>
    <property type="match status" value="1"/>
</dbReference>
<keyword evidence="5" id="KW-1185">Reference proteome</keyword>
<evidence type="ECO:0000313" key="5">
    <source>
        <dbReference type="Proteomes" id="UP000799438"/>
    </source>
</evidence>
<keyword evidence="2" id="KW-0285">Flavoprotein</keyword>
<dbReference type="SUPFAM" id="SSF54373">
    <property type="entry name" value="FAD-linked reductases, C-terminal domain"/>
    <property type="match status" value="1"/>
</dbReference>
<dbReference type="Pfam" id="PF05199">
    <property type="entry name" value="GMC_oxred_C"/>
    <property type="match status" value="1"/>
</dbReference>
<dbReference type="InterPro" id="IPR036188">
    <property type="entry name" value="FAD/NAD-bd_sf"/>
</dbReference>
<evidence type="ECO:0000256" key="1">
    <source>
        <dbReference type="ARBA" id="ARBA00010790"/>
    </source>
</evidence>
<feature type="binding site" evidence="2">
    <location>
        <position position="246"/>
    </location>
    <ligand>
        <name>FAD</name>
        <dbReference type="ChEBI" id="CHEBI:57692"/>
    </ligand>
</feature>
<dbReference type="RefSeq" id="XP_033394911.1">
    <property type="nucleotide sequence ID" value="XM_033538354.1"/>
</dbReference>
<comment type="cofactor">
    <cofactor evidence="2">
        <name>FAD</name>
        <dbReference type="ChEBI" id="CHEBI:57692"/>
    </cofactor>
</comment>
<comment type="similarity">
    <text evidence="1">Belongs to the GMC oxidoreductase family.</text>
</comment>
<organism evidence="4 5">
    <name type="scientific">Aplosporella prunicola CBS 121167</name>
    <dbReference type="NCBI Taxonomy" id="1176127"/>
    <lineage>
        <taxon>Eukaryota</taxon>
        <taxon>Fungi</taxon>
        <taxon>Dikarya</taxon>
        <taxon>Ascomycota</taxon>
        <taxon>Pezizomycotina</taxon>
        <taxon>Dothideomycetes</taxon>
        <taxon>Dothideomycetes incertae sedis</taxon>
        <taxon>Botryosphaeriales</taxon>
        <taxon>Aplosporellaceae</taxon>
        <taxon>Aplosporella</taxon>
    </lineage>
</organism>
<dbReference type="InterPro" id="IPR000172">
    <property type="entry name" value="GMC_OxRdtase_N"/>
</dbReference>
<dbReference type="GeneID" id="54295850"/>
<evidence type="ECO:0000259" key="3">
    <source>
        <dbReference type="PROSITE" id="PS00624"/>
    </source>
</evidence>
<dbReference type="GO" id="GO:0050660">
    <property type="term" value="F:flavin adenine dinucleotide binding"/>
    <property type="evidence" value="ECO:0007669"/>
    <property type="project" value="InterPro"/>
</dbReference>
<feature type="binding site" evidence="2">
    <location>
        <begin position="25"/>
        <end position="26"/>
    </location>
    <ligand>
        <name>FAD</name>
        <dbReference type="ChEBI" id="CHEBI:57692"/>
    </ligand>
</feature>
<dbReference type="Gene3D" id="3.50.50.60">
    <property type="entry name" value="FAD/NAD(P)-binding domain"/>
    <property type="match status" value="1"/>
</dbReference>
<accession>A0A6A6B6C8</accession>
<dbReference type="PROSITE" id="PS00624">
    <property type="entry name" value="GMC_OXRED_2"/>
    <property type="match status" value="1"/>
</dbReference>
<dbReference type="PIRSF" id="PIRSF000137">
    <property type="entry name" value="Alcohol_oxidase"/>
    <property type="match status" value="1"/>
</dbReference>
<evidence type="ECO:0000313" key="4">
    <source>
        <dbReference type="EMBL" id="KAF2139198.1"/>
    </source>
</evidence>
<dbReference type="Proteomes" id="UP000799438">
    <property type="component" value="Unassembled WGS sequence"/>
</dbReference>